<evidence type="ECO:0000256" key="1">
    <source>
        <dbReference type="ARBA" id="ARBA00005044"/>
    </source>
</evidence>
<dbReference type="Gene3D" id="3.60.150.10">
    <property type="entry name" value="Chorismate synthase AroC"/>
    <property type="match status" value="1"/>
</dbReference>
<evidence type="ECO:0000256" key="11">
    <source>
        <dbReference type="HAMAP-Rule" id="MF_00300"/>
    </source>
</evidence>
<proteinExistence type="inferred from homology"/>
<evidence type="ECO:0000256" key="6">
    <source>
        <dbReference type="ARBA" id="ARBA00022643"/>
    </source>
</evidence>
<comment type="caution">
    <text evidence="11">Lacks conserved residue(s) required for the propagation of feature annotation.</text>
</comment>
<dbReference type="SUPFAM" id="SSF103263">
    <property type="entry name" value="Chorismate synthase, AroC"/>
    <property type="match status" value="1"/>
</dbReference>
<name>H5SJS6_9BACT</name>
<dbReference type="NCBIfam" id="NF003793">
    <property type="entry name" value="PRK05382.1"/>
    <property type="match status" value="1"/>
</dbReference>
<dbReference type="PROSITE" id="PS00789">
    <property type="entry name" value="CHORISMATE_SYNTHASE_3"/>
    <property type="match status" value="1"/>
</dbReference>
<feature type="binding site" evidence="11">
    <location>
        <position position="339"/>
    </location>
    <ligand>
        <name>FMN</name>
        <dbReference type="ChEBI" id="CHEBI:58210"/>
    </ligand>
</feature>
<dbReference type="GO" id="GO:0009073">
    <property type="term" value="P:aromatic amino acid family biosynthetic process"/>
    <property type="evidence" value="ECO:0007669"/>
    <property type="project" value="UniProtKB-KW"/>
</dbReference>
<dbReference type="GO" id="GO:0010181">
    <property type="term" value="F:FMN binding"/>
    <property type="evidence" value="ECO:0007669"/>
    <property type="project" value="TreeGrafter"/>
</dbReference>
<keyword evidence="4 11" id="KW-0028">Amino-acid biosynthesis</keyword>
<dbReference type="AlphaFoldDB" id="H5SJS6"/>
<dbReference type="GO" id="GO:0009423">
    <property type="term" value="P:chorismate biosynthetic process"/>
    <property type="evidence" value="ECO:0007669"/>
    <property type="project" value="UniProtKB-UniRule"/>
</dbReference>
<dbReference type="GO" id="GO:0008652">
    <property type="term" value="P:amino acid biosynthetic process"/>
    <property type="evidence" value="ECO:0007669"/>
    <property type="project" value="UniProtKB-KW"/>
</dbReference>
<comment type="function">
    <text evidence="11">Catalyzes the anti-1,4-elimination of the C-3 phosphate and the C-6 proR hydrogen from 5-enolpyruvylshikimate-3-phosphate (EPSP) to yield chorismate, which is the branch point compound that serves as the starting substrate for the three terminal pathways of aromatic amino acid biosynthesis. This reaction introduces a second double bond into the aromatic ring system.</text>
</comment>
<keyword evidence="7 11" id="KW-0274">FAD</keyword>
<evidence type="ECO:0000256" key="3">
    <source>
        <dbReference type="ARBA" id="ARBA00013036"/>
    </source>
</evidence>
<feature type="binding site" evidence="11">
    <location>
        <begin position="313"/>
        <end position="317"/>
    </location>
    <ligand>
        <name>FMN</name>
        <dbReference type="ChEBI" id="CHEBI:58210"/>
    </ligand>
</feature>
<dbReference type="InterPro" id="IPR035904">
    <property type="entry name" value="Chorismate_synth_AroC_sf"/>
</dbReference>
<evidence type="ECO:0000256" key="10">
    <source>
        <dbReference type="ARBA" id="ARBA00023239"/>
    </source>
</evidence>
<comment type="similarity">
    <text evidence="2 11 12">Belongs to the chorismate synthase family.</text>
</comment>
<gene>
    <name evidence="11" type="primary">aroC</name>
    <name evidence="13" type="ORF">HGMM_F37H05C05</name>
</gene>
<comment type="pathway">
    <text evidence="1 11 12">Metabolic intermediate biosynthesis; chorismate biosynthesis; chorismate from D-erythrose 4-phosphate and phosphoenolpyruvate: step 7/7.</text>
</comment>
<evidence type="ECO:0000256" key="5">
    <source>
        <dbReference type="ARBA" id="ARBA00022630"/>
    </source>
</evidence>
<dbReference type="GO" id="GO:0005829">
    <property type="term" value="C:cytosol"/>
    <property type="evidence" value="ECO:0007669"/>
    <property type="project" value="TreeGrafter"/>
</dbReference>
<dbReference type="PROSITE" id="PS00788">
    <property type="entry name" value="CHORISMATE_SYNTHASE_2"/>
    <property type="match status" value="1"/>
</dbReference>
<keyword evidence="8 11" id="KW-0521">NADP</keyword>
<dbReference type="PROSITE" id="PS00787">
    <property type="entry name" value="CHORISMATE_SYNTHASE_1"/>
    <property type="match status" value="1"/>
</dbReference>
<dbReference type="GO" id="GO:0004107">
    <property type="term" value="F:chorismate synthase activity"/>
    <property type="evidence" value="ECO:0007669"/>
    <property type="project" value="UniProtKB-UniRule"/>
</dbReference>
<evidence type="ECO:0000256" key="9">
    <source>
        <dbReference type="ARBA" id="ARBA00023141"/>
    </source>
</evidence>
<dbReference type="Pfam" id="PF01264">
    <property type="entry name" value="Chorismate_synt"/>
    <property type="match status" value="1"/>
</dbReference>
<dbReference type="NCBIfam" id="TIGR00033">
    <property type="entry name" value="aroC"/>
    <property type="match status" value="1"/>
</dbReference>
<dbReference type="InterPro" id="IPR000453">
    <property type="entry name" value="Chorismate_synth"/>
</dbReference>
<dbReference type="EMBL" id="AP011747">
    <property type="protein sequence ID" value="BAL56412.1"/>
    <property type="molecule type" value="Genomic_DNA"/>
</dbReference>
<comment type="cofactor">
    <cofactor evidence="11 12">
        <name>FMNH2</name>
        <dbReference type="ChEBI" id="CHEBI:57618"/>
    </cofactor>
    <text evidence="11 12">Reduced FMN (FMNH(2)).</text>
</comment>
<dbReference type="UniPathway" id="UPA00053">
    <property type="reaction ID" value="UER00090"/>
</dbReference>
<evidence type="ECO:0000256" key="7">
    <source>
        <dbReference type="ARBA" id="ARBA00022827"/>
    </source>
</evidence>
<dbReference type="HAMAP" id="MF_00300">
    <property type="entry name" value="Chorismate_synth"/>
    <property type="match status" value="1"/>
</dbReference>
<comment type="catalytic activity">
    <reaction evidence="11 12">
        <text>5-O-(1-carboxyvinyl)-3-phosphoshikimate = chorismate + phosphate</text>
        <dbReference type="Rhea" id="RHEA:21020"/>
        <dbReference type="ChEBI" id="CHEBI:29748"/>
        <dbReference type="ChEBI" id="CHEBI:43474"/>
        <dbReference type="ChEBI" id="CHEBI:57701"/>
        <dbReference type="EC" id="4.2.3.5"/>
    </reaction>
</comment>
<evidence type="ECO:0000313" key="13">
    <source>
        <dbReference type="EMBL" id="BAL56412.1"/>
    </source>
</evidence>
<reference evidence="13" key="1">
    <citation type="journal article" date="2005" name="Environ. Microbiol.">
        <title>Genetic and functional properties of uncultivated thermophilic crenarchaeotes from a subsurface gold mine as revealed by analysis of genome fragments.</title>
        <authorList>
            <person name="Nunoura T."/>
            <person name="Hirayama H."/>
            <person name="Takami H."/>
            <person name="Oida H."/>
            <person name="Nishi S."/>
            <person name="Shimamura S."/>
            <person name="Suzuki Y."/>
            <person name="Inagaki F."/>
            <person name="Takai K."/>
            <person name="Nealson K.H."/>
            <person name="Horikoshi K."/>
        </authorList>
    </citation>
    <scope>NUCLEOTIDE SEQUENCE</scope>
</reference>
<protein>
    <recommendedName>
        <fullName evidence="3 11">Chorismate synthase</fullName>
        <shortName evidence="11">CS</shortName>
        <ecNumber evidence="3 11">4.2.3.5</ecNumber>
    </recommendedName>
    <alternativeName>
        <fullName evidence="11">5-enolpyruvylshikimate-3-phosphate phospholyase</fullName>
    </alternativeName>
</protein>
<dbReference type="PANTHER" id="PTHR21085">
    <property type="entry name" value="CHORISMATE SYNTHASE"/>
    <property type="match status" value="1"/>
</dbReference>
<reference evidence="13" key="2">
    <citation type="journal article" date="2012" name="PLoS ONE">
        <title>A Deeply Branching Thermophilic Bacterium with an Ancient Acetyl-CoA Pathway Dominates a Subsurface Ecosystem.</title>
        <authorList>
            <person name="Takami H."/>
            <person name="Noguchi H."/>
            <person name="Takaki Y."/>
            <person name="Uchiyama I."/>
            <person name="Toyoda A."/>
            <person name="Nishi S."/>
            <person name="Chee G.-J."/>
            <person name="Arai W."/>
            <person name="Nunoura T."/>
            <person name="Itoh T."/>
            <person name="Hattori M."/>
            <person name="Takai K."/>
        </authorList>
    </citation>
    <scope>NUCLEOTIDE SEQUENCE</scope>
</reference>
<evidence type="ECO:0000256" key="8">
    <source>
        <dbReference type="ARBA" id="ARBA00022857"/>
    </source>
</evidence>
<organism evidence="13">
    <name type="scientific">uncultured Acetothermia bacterium</name>
    <dbReference type="NCBI Taxonomy" id="236499"/>
    <lineage>
        <taxon>Bacteria</taxon>
        <taxon>Candidatus Bipolaricaulota</taxon>
        <taxon>environmental samples</taxon>
    </lineage>
</organism>
<keyword evidence="9 11" id="KW-0057">Aromatic amino acid biosynthesis</keyword>
<dbReference type="FunFam" id="3.60.150.10:FF:000002">
    <property type="entry name" value="Chorismate synthase"/>
    <property type="match status" value="1"/>
</dbReference>
<evidence type="ECO:0000256" key="12">
    <source>
        <dbReference type="RuleBase" id="RU000605"/>
    </source>
</evidence>
<keyword evidence="10 11" id="KW-0456">Lyase</keyword>
<evidence type="ECO:0000256" key="2">
    <source>
        <dbReference type="ARBA" id="ARBA00008014"/>
    </source>
</evidence>
<feature type="binding site" evidence="11">
    <location>
        <position position="298"/>
    </location>
    <ligand>
        <name>FMN</name>
        <dbReference type="ChEBI" id="CHEBI:58210"/>
    </ligand>
</feature>
<dbReference type="EC" id="4.2.3.5" evidence="3 11"/>
<accession>H5SJS6</accession>
<feature type="binding site" evidence="11">
    <location>
        <position position="48"/>
    </location>
    <ligand>
        <name>NADP(+)</name>
        <dbReference type="ChEBI" id="CHEBI:58349"/>
    </ligand>
</feature>
<sequence>MSHLRYLTAGESHGRALVGILEGIPAGLPVSKEKIDAQLKRRQGGYGRGGRMKIEQDQIEVLSGIRAGVTLGSPIALVIWNRDWANWGKHMDPWNPPPERYSPVTVPRPGHADLAGALKYRHSDIRNVLERASARETAMRVALGSLARQFLEYFGVQIASHVVQIHSVRANAAVAELDLIELNARADASPVRCLDPIAEREMMARIDQAQAEGNTVGGIFEVIAANVPVGLGSYVHWDRKLDGRISQAMASLPAMKAVEIGLGVESAARWGSECHDAIYYDDSSGYSRKTNRAGGLEGGVTNGERLIVRVAMKPLSTLRRPLDSVDMKSKKSVKAHVERSDVCAVPAASVIGEAILALVLADAFLEKYGGDSITEIAERVLRKGD</sequence>
<feature type="binding site" evidence="11">
    <location>
        <position position="42"/>
    </location>
    <ligand>
        <name>NADP(+)</name>
        <dbReference type="ChEBI" id="CHEBI:58349"/>
    </ligand>
</feature>
<keyword evidence="5 11" id="KW-0285">Flavoprotein</keyword>
<dbReference type="InterPro" id="IPR020541">
    <property type="entry name" value="Chorismate_synthase_CS"/>
</dbReference>
<dbReference type="CDD" id="cd07304">
    <property type="entry name" value="Chorismate_synthase"/>
    <property type="match status" value="1"/>
</dbReference>
<keyword evidence="6 11" id="KW-0288">FMN</keyword>
<comment type="subunit">
    <text evidence="11">Homotetramer.</text>
</comment>
<dbReference type="PANTHER" id="PTHR21085:SF0">
    <property type="entry name" value="CHORISMATE SYNTHASE"/>
    <property type="match status" value="1"/>
</dbReference>
<evidence type="ECO:0000256" key="4">
    <source>
        <dbReference type="ARBA" id="ARBA00022605"/>
    </source>
</evidence>
<feature type="binding site" evidence="11">
    <location>
        <begin position="131"/>
        <end position="133"/>
    </location>
    <ligand>
        <name>FMN</name>
        <dbReference type="ChEBI" id="CHEBI:58210"/>
    </ligand>
</feature>
<dbReference type="PIRSF" id="PIRSF001456">
    <property type="entry name" value="Chorismate_synth"/>
    <property type="match status" value="1"/>
</dbReference>